<feature type="region of interest" description="Disordered" evidence="8">
    <location>
        <begin position="1"/>
        <end position="43"/>
    </location>
</feature>
<dbReference type="OrthoDB" id="206201at2759"/>
<evidence type="ECO:0000256" key="3">
    <source>
        <dbReference type="ARBA" id="ARBA00022670"/>
    </source>
</evidence>
<dbReference type="PROSITE" id="PS51892">
    <property type="entry name" value="SUBTILASE"/>
    <property type="match status" value="1"/>
</dbReference>
<evidence type="ECO:0000256" key="8">
    <source>
        <dbReference type="SAM" id="MobiDB-lite"/>
    </source>
</evidence>
<evidence type="ECO:0000313" key="11">
    <source>
        <dbReference type="EMBL" id="KAG2222299.1"/>
    </source>
</evidence>
<name>A0A8H7S2C5_9FUNG</name>
<dbReference type="SUPFAM" id="SSF52025">
    <property type="entry name" value="PA domain"/>
    <property type="match status" value="1"/>
</dbReference>
<dbReference type="Gene3D" id="3.40.50.200">
    <property type="entry name" value="Peptidase S8/S53 domain"/>
    <property type="match status" value="1"/>
</dbReference>
<dbReference type="InterPro" id="IPR023827">
    <property type="entry name" value="Peptidase_S8_Asp-AS"/>
</dbReference>
<dbReference type="GO" id="GO:0004252">
    <property type="term" value="F:serine-type endopeptidase activity"/>
    <property type="evidence" value="ECO:0007669"/>
    <property type="project" value="InterPro"/>
</dbReference>
<organism evidence="11 12">
    <name type="scientific">Circinella minor</name>
    <dbReference type="NCBI Taxonomy" id="1195481"/>
    <lineage>
        <taxon>Eukaryota</taxon>
        <taxon>Fungi</taxon>
        <taxon>Fungi incertae sedis</taxon>
        <taxon>Mucoromycota</taxon>
        <taxon>Mucoromycotina</taxon>
        <taxon>Mucoromycetes</taxon>
        <taxon>Mucorales</taxon>
        <taxon>Lichtheimiaceae</taxon>
        <taxon>Circinella</taxon>
    </lineage>
</organism>
<keyword evidence="12" id="KW-1185">Reference proteome</keyword>
<evidence type="ECO:0000256" key="1">
    <source>
        <dbReference type="ARBA" id="ARBA00011073"/>
    </source>
</evidence>
<protein>
    <recommendedName>
        <fullName evidence="13">Peptidase S8/S53 domain-containing protein</fullName>
    </recommendedName>
</protein>
<feature type="domain" description="PA" evidence="10">
    <location>
        <begin position="397"/>
        <end position="471"/>
    </location>
</feature>
<evidence type="ECO:0000259" key="10">
    <source>
        <dbReference type="Pfam" id="PF02225"/>
    </source>
</evidence>
<dbReference type="CDD" id="cd00538">
    <property type="entry name" value="PA"/>
    <property type="match status" value="1"/>
</dbReference>
<dbReference type="PROSITE" id="PS00136">
    <property type="entry name" value="SUBTILASE_ASP"/>
    <property type="match status" value="1"/>
</dbReference>
<evidence type="ECO:0008006" key="13">
    <source>
        <dbReference type="Google" id="ProtNLM"/>
    </source>
</evidence>
<reference evidence="11 12" key="1">
    <citation type="submission" date="2020-12" db="EMBL/GenBank/DDBJ databases">
        <title>Metabolic potential, ecology and presence of endohyphal bacteria is reflected in genomic diversity of Mucoromycotina.</title>
        <authorList>
            <person name="Muszewska A."/>
            <person name="Okrasinska A."/>
            <person name="Steczkiewicz K."/>
            <person name="Drgas O."/>
            <person name="Orlowska M."/>
            <person name="Perlinska-Lenart U."/>
            <person name="Aleksandrzak-Piekarczyk T."/>
            <person name="Szatraj K."/>
            <person name="Zielenkiewicz U."/>
            <person name="Pilsyk S."/>
            <person name="Malc E."/>
            <person name="Mieczkowski P."/>
            <person name="Kruszewska J.S."/>
            <person name="Biernat P."/>
            <person name="Pawlowska J."/>
        </authorList>
    </citation>
    <scope>NUCLEOTIDE SEQUENCE [LARGE SCALE GENOMIC DNA]</scope>
    <source>
        <strain evidence="11 12">CBS 142.35</strain>
    </source>
</reference>
<keyword evidence="5" id="KW-0378">Hydrolase</keyword>
<comment type="caution">
    <text evidence="7">Lacks conserved residue(s) required for the propagation of feature annotation.</text>
</comment>
<dbReference type="InterPro" id="IPR015500">
    <property type="entry name" value="Peptidase_S8_subtilisin-rel"/>
</dbReference>
<evidence type="ECO:0000256" key="4">
    <source>
        <dbReference type="ARBA" id="ARBA00022729"/>
    </source>
</evidence>
<sequence>MRTKQYNADDDHPPPKQRQKQQQQQQQQRFTVQFRSPPGDQRSIDEQDAFLNYLEQHGNGLNVTVRYRFHDVLNGMSIQLNAPLMPSSNQSNGGLDNNFRAASTADQENGTTSGIHPSVFLAQTLSSCPYVNRYWPGKRYARPNVERSPERFTSSVVDTGLPNLHVAHSMTTVDRVRVENGLTGKGIKVGILDTGIDYTHPALGGCFGDGCRVAYGYDLVGDSYGETTDKVTPDNDPMDQFDGHGTHVSGIIGAHDTIKGFEGVAPNVTFGAWREMAVKAGMDIINLSLGGGIGAWEEDPLAVALSNIADQGVFVSVAQGNEGRDGFEFMRIKLNLVIFSQGIERTPSPAVGDHVLAVASMDNEYTMSDAKDKFTTNHTIFPIMTIISNQTSNEASLGCAPILNDLTGHIVLLRRGQCEFGQKAIHVQNAGGIGLLVYSDPGDDAVEIDLRRYTRVNIPVASISGDNGTQIFHLLTTTTTTEAKNNNSMTIKFSEQLVKIDTGGLPSM</sequence>
<feature type="compositionally biased region" description="Low complexity" evidence="8">
    <location>
        <begin position="20"/>
        <end position="29"/>
    </location>
</feature>
<accession>A0A8H7S2C5</accession>
<dbReference type="InterPro" id="IPR003137">
    <property type="entry name" value="PA_domain"/>
</dbReference>
<proteinExistence type="inferred from homology"/>
<comment type="caution">
    <text evidence="11">The sequence shown here is derived from an EMBL/GenBank/DDBJ whole genome shotgun (WGS) entry which is preliminary data.</text>
</comment>
<keyword evidence="6" id="KW-0720">Serine protease</keyword>
<feature type="domain" description="Peptidase S8/S53" evidence="9">
    <location>
        <begin position="184"/>
        <end position="369"/>
    </location>
</feature>
<dbReference type="GO" id="GO:0006508">
    <property type="term" value="P:proteolysis"/>
    <property type="evidence" value="ECO:0007669"/>
    <property type="project" value="UniProtKB-KW"/>
</dbReference>
<evidence type="ECO:0000259" key="9">
    <source>
        <dbReference type="Pfam" id="PF00082"/>
    </source>
</evidence>
<dbReference type="SUPFAM" id="SSF52743">
    <property type="entry name" value="Subtilisin-like"/>
    <property type="match status" value="1"/>
</dbReference>
<keyword evidence="4" id="KW-0732">Signal</keyword>
<dbReference type="EMBL" id="JAEPRB010000087">
    <property type="protein sequence ID" value="KAG2222299.1"/>
    <property type="molecule type" value="Genomic_DNA"/>
</dbReference>
<gene>
    <name evidence="11" type="ORF">INT45_006978</name>
</gene>
<comment type="similarity">
    <text evidence="1 7">Belongs to the peptidase S8 family.</text>
</comment>
<evidence type="ECO:0000256" key="6">
    <source>
        <dbReference type="ARBA" id="ARBA00022825"/>
    </source>
</evidence>
<dbReference type="InterPro" id="IPR036852">
    <property type="entry name" value="Peptidase_S8/S53_dom_sf"/>
</dbReference>
<dbReference type="Proteomes" id="UP000646827">
    <property type="component" value="Unassembled WGS sequence"/>
</dbReference>
<evidence type="ECO:0000256" key="5">
    <source>
        <dbReference type="ARBA" id="ARBA00022801"/>
    </source>
</evidence>
<dbReference type="Pfam" id="PF00082">
    <property type="entry name" value="Peptidase_S8"/>
    <property type="match status" value="1"/>
</dbReference>
<keyword evidence="2" id="KW-0964">Secreted</keyword>
<dbReference type="InterPro" id="IPR046450">
    <property type="entry name" value="PA_dom_sf"/>
</dbReference>
<dbReference type="AlphaFoldDB" id="A0A8H7S2C5"/>
<keyword evidence="3" id="KW-0645">Protease</keyword>
<evidence type="ECO:0000313" key="12">
    <source>
        <dbReference type="Proteomes" id="UP000646827"/>
    </source>
</evidence>
<evidence type="ECO:0000256" key="2">
    <source>
        <dbReference type="ARBA" id="ARBA00022525"/>
    </source>
</evidence>
<dbReference type="InterPro" id="IPR000209">
    <property type="entry name" value="Peptidase_S8/S53_dom"/>
</dbReference>
<dbReference type="InterPro" id="IPR022398">
    <property type="entry name" value="Peptidase_S8_His-AS"/>
</dbReference>
<evidence type="ECO:0000256" key="7">
    <source>
        <dbReference type="PROSITE-ProRule" id="PRU01240"/>
    </source>
</evidence>
<dbReference type="Gene3D" id="3.50.30.30">
    <property type="match status" value="1"/>
</dbReference>
<dbReference type="PANTHER" id="PTHR43399">
    <property type="entry name" value="SUBTILISIN-RELATED"/>
    <property type="match status" value="1"/>
</dbReference>
<dbReference type="PRINTS" id="PR00723">
    <property type="entry name" value="SUBTILISIN"/>
</dbReference>
<dbReference type="PROSITE" id="PS00137">
    <property type="entry name" value="SUBTILASE_HIS"/>
    <property type="match status" value="1"/>
</dbReference>
<dbReference type="Pfam" id="PF02225">
    <property type="entry name" value="PA"/>
    <property type="match status" value="1"/>
</dbReference>
<dbReference type="PANTHER" id="PTHR43399:SF4">
    <property type="entry name" value="CELL WALL-ASSOCIATED PROTEASE"/>
    <property type="match status" value="1"/>
</dbReference>
<dbReference type="InterPro" id="IPR051048">
    <property type="entry name" value="Peptidase_S8/S53_subtilisin"/>
</dbReference>